<sequence length="32" mass="3406">MLASIAIEMVTLIEAAPSHVRDKGNVGRILEA</sequence>
<feature type="non-terminal residue" evidence="1">
    <location>
        <position position="32"/>
    </location>
</feature>
<organism evidence="1 2">
    <name type="scientific">Cuscuta epithymum</name>
    <dbReference type="NCBI Taxonomy" id="186058"/>
    <lineage>
        <taxon>Eukaryota</taxon>
        <taxon>Viridiplantae</taxon>
        <taxon>Streptophyta</taxon>
        <taxon>Embryophyta</taxon>
        <taxon>Tracheophyta</taxon>
        <taxon>Spermatophyta</taxon>
        <taxon>Magnoliopsida</taxon>
        <taxon>eudicotyledons</taxon>
        <taxon>Gunneridae</taxon>
        <taxon>Pentapetalae</taxon>
        <taxon>asterids</taxon>
        <taxon>lamiids</taxon>
        <taxon>Solanales</taxon>
        <taxon>Convolvulaceae</taxon>
        <taxon>Cuscuteae</taxon>
        <taxon>Cuscuta</taxon>
        <taxon>Cuscuta subgen. Cuscuta</taxon>
    </lineage>
</organism>
<accession>A0AAV0C7G7</accession>
<protein>
    <submittedName>
        <fullName evidence="1">Uncharacterized protein</fullName>
    </submittedName>
</protein>
<dbReference type="Proteomes" id="UP001152523">
    <property type="component" value="Unassembled WGS sequence"/>
</dbReference>
<proteinExistence type="predicted"/>
<keyword evidence="2" id="KW-1185">Reference proteome</keyword>
<evidence type="ECO:0000313" key="2">
    <source>
        <dbReference type="Proteomes" id="UP001152523"/>
    </source>
</evidence>
<evidence type="ECO:0000313" key="1">
    <source>
        <dbReference type="EMBL" id="CAH9068392.1"/>
    </source>
</evidence>
<dbReference type="EMBL" id="CAMAPF010000015">
    <property type="protein sequence ID" value="CAH9068392.1"/>
    <property type="molecule type" value="Genomic_DNA"/>
</dbReference>
<reference evidence="1" key="1">
    <citation type="submission" date="2022-07" db="EMBL/GenBank/DDBJ databases">
        <authorList>
            <person name="Macas J."/>
            <person name="Novak P."/>
            <person name="Neumann P."/>
        </authorList>
    </citation>
    <scope>NUCLEOTIDE SEQUENCE</scope>
</reference>
<name>A0AAV0C7G7_9ASTE</name>
<comment type="caution">
    <text evidence="1">The sequence shown here is derived from an EMBL/GenBank/DDBJ whole genome shotgun (WGS) entry which is preliminary data.</text>
</comment>
<dbReference type="AlphaFoldDB" id="A0AAV0C7G7"/>
<gene>
    <name evidence="1" type="ORF">CEPIT_LOCUS2735</name>
</gene>